<evidence type="ECO:0000313" key="2">
    <source>
        <dbReference type="Proteomes" id="UP000326396"/>
    </source>
</evidence>
<name>A0A5N6LPK6_9ASTR</name>
<dbReference type="EMBL" id="SZYD01000019">
    <property type="protein sequence ID" value="KAD2394086.1"/>
    <property type="molecule type" value="Genomic_DNA"/>
</dbReference>
<gene>
    <name evidence="1" type="ORF">E3N88_41063</name>
</gene>
<reference evidence="1 2" key="1">
    <citation type="submission" date="2019-05" db="EMBL/GenBank/DDBJ databases">
        <title>Mikania micrantha, genome provides insights into the molecular mechanism of rapid growth.</title>
        <authorList>
            <person name="Liu B."/>
        </authorList>
    </citation>
    <scope>NUCLEOTIDE SEQUENCE [LARGE SCALE GENOMIC DNA]</scope>
    <source>
        <strain evidence="1">NLD-2019</strain>
        <tissue evidence="1">Leaf</tissue>
    </source>
</reference>
<dbReference type="OrthoDB" id="1737049at2759"/>
<evidence type="ECO:0000313" key="1">
    <source>
        <dbReference type="EMBL" id="KAD2394086.1"/>
    </source>
</evidence>
<dbReference type="Proteomes" id="UP000326396">
    <property type="component" value="Linkage Group LG9"/>
</dbReference>
<dbReference type="AlphaFoldDB" id="A0A5N6LPK6"/>
<keyword evidence="2" id="KW-1185">Reference proteome</keyword>
<comment type="caution">
    <text evidence="1">The sequence shown here is derived from an EMBL/GenBank/DDBJ whole genome shotgun (WGS) entry which is preliminary data.</text>
</comment>
<accession>A0A5N6LPK6</accession>
<sequence>MRSRWGDDLATLGHDSEAKVVLNSKTKLLIIHNNDRTLDCLAGDVGIKAQLIERKLRTNWPNDNTLYEAFIVDYNPVQDCSDEAFAAYLETYGGSLTEVSLKHVDKVFSFFVPILNHHINMFLEAPH</sequence>
<organism evidence="1 2">
    <name type="scientific">Mikania micrantha</name>
    <name type="common">bitter vine</name>
    <dbReference type="NCBI Taxonomy" id="192012"/>
    <lineage>
        <taxon>Eukaryota</taxon>
        <taxon>Viridiplantae</taxon>
        <taxon>Streptophyta</taxon>
        <taxon>Embryophyta</taxon>
        <taxon>Tracheophyta</taxon>
        <taxon>Spermatophyta</taxon>
        <taxon>Magnoliopsida</taxon>
        <taxon>eudicotyledons</taxon>
        <taxon>Gunneridae</taxon>
        <taxon>Pentapetalae</taxon>
        <taxon>asterids</taxon>
        <taxon>campanulids</taxon>
        <taxon>Asterales</taxon>
        <taxon>Asteraceae</taxon>
        <taxon>Asteroideae</taxon>
        <taxon>Heliantheae alliance</taxon>
        <taxon>Eupatorieae</taxon>
        <taxon>Mikania</taxon>
    </lineage>
</organism>
<protein>
    <submittedName>
        <fullName evidence="1">Uncharacterized protein</fullName>
    </submittedName>
</protein>
<proteinExistence type="predicted"/>